<protein>
    <submittedName>
        <fullName evidence="1">Reverse transcriptase</fullName>
    </submittedName>
</protein>
<proteinExistence type="predicted"/>
<sequence length="163" mass="19097">MDFVSGLPLAPTKKDSVWVIVDRLTKSAHFIPKLAKLYVAEIVRLHMYRFPSYLTETLDSYLSFGRNYTRLWVLGWTSVLLSILRQMEDYLPLAEFTYNNSYQSSIQMAPYEVLHGRRSVHLPVGLSWARPELVFDTEDKVKLIRDRLKEVSDKHKSYANLKR</sequence>
<keyword evidence="1" id="KW-0808">Transferase</keyword>
<dbReference type="GO" id="GO:0003964">
    <property type="term" value="F:RNA-directed DNA polymerase activity"/>
    <property type="evidence" value="ECO:0007669"/>
    <property type="project" value="UniProtKB-KW"/>
</dbReference>
<dbReference type="EMBL" id="SMMG02000005">
    <property type="protein sequence ID" value="KAA3473718.1"/>
    <property type="molecule type" value="Genomic_DNA"/>
</dbReference>
<evidence type="ECO:0000313" key="1">
    <source>
        <dbReference type="EMBL" id="KAA3473718.1"/>
    </source>
</evidence>
<keyword evidence="1" id="KW-0548">Nucleotidyltransferase</keyword>
<name>A0A5B6VXV3_9ROSI</name>
<keyword evidence="1" id="KW-0695">RNA-directed DNA polymerase</keyword>
<dbReference type="InterPro" id="IPR036397">
    <property type="entry name" value="RNaseH_sf"/>
</dbReference>
<comment type="caution">
    <text evidence="1">The sequence shown here is derived from an EMBL/GenBank/DDBJ whole genome shotgun (WGS) entry which is preliminary data.</text>
</comment>
<dbReference type="AlphaFoldDB" id="A0A5B6VXV3"/>
<evidence type="ECO:0000313" key="2">
    <source>
        <dbReference type="Proteomes" id="UP000325315"/>
    </source>
</evidence>
<dbReference type="GO" id="GO:0003676">
    <property type="term" value="F:nucleic acid binding"/>
    <property type="evidence" value="ECO:0007669"/>
    <property type="project" value="InterPro"/>
</dbReference>
<dbReference type="Proteomes" id="UP000325315">
    <property type="component" value="Unassembled WGS sequence"/>
</dbReference>
<dbReference type="PANTHER" id="PTHR45835">
    <property type="entry name" value="YALI0A06105P"/>
    <property type="match status" value="1"/>
</dbReference>
<organism evidence="1 2">
    <name type="scientific">Gossypium australe</name>
    <dbReference type="NCBI Taxonomy" id="47621"/>
    <lineage>
        <taxon>Eukaryota</taxon>
        <taxon>Viridiplantae</taxon>
        <taxon>Streptophyta</taxon>
        <taxon>Embryophyta</taxon>
        <taxon>Tracheophyta</taxon>
        <taxon>Spermatophyta</taxon>
        <taxon>Magnoliopsida</taxon>
        <taxon>eudicotyledons</taxon>
        <taxon>Gunneridae</taxon>
        <taxon>Pentapetalae</taxon>
        <taxon>rosids</taxon>
        <taxon>malvids</taxon>
        <taxon>Malvales</taxon>
        <taxon>Malvaceae</taxon>
        <taxon>Malvoideae</taxon>
        <taxon>Gossypium</taxon>
    </lineage>
</organism>
<dbReference type="PANTHER" id="PTHR45835:SF99">
    <property type="entry name" value="CHROMO DOMAIN-CONTAINING PROTEIN-RELATED"/>
    <property type="match status" value="1"/>
</dbReference>
<dbReference type="Gene3D" id="3.30.420.10">
    <property type="entry name" value="Ribonuclease H-like superfamily/Ribonuclease H"/>
    <property type="match status" value="1"/>
</dbReference>
<accession>A0A5B6VXV3</accession>
<gene>
    <name evidence="1" type="ORF">EPI10_024077</name>
</gene>
<reference evidence="2" key="1">
    <citation type="journal article" date="2019" name="Plant Biotechnol. J.">
        <title>Genome sequencing of the Australian wild diploid species Gossypium australe highlights disease resistance and delayed gland morphogenesis.</title>
        <authorList>
            <person name="Cai Y."/>
            <person name="Cai X."/>
            <person name="Wang Q."/>
            <person name="Wang P."/>
            <person name="Zhang Y."/>
            <person name="Cai C."/>
            <person name="Xu Y."/>
            <person name="Wang K."/>
            <person name="Zhou Z."/>
            <person name="Wang C."/>
            <person name="Geng S."/>
            <person name="Li B."/>
            <person name="Dong Q."/>
            <person name="Hou Y."/>
            <person name="Wang H."/>
            <person name="Ai P."/>
            <person name="Liu Z."/>
            <person name="Yi F."/>
            <person name="Sun M."/>
            <person name="An G."/>
            <person name="Cheng J."/>
            <person name="Zhang Y."/>
            <person name="Shi Q."/>
            <person name="Xie Y."/>
            <person name="Shi X."/>
            <person name="Chang Y."/>
            <person name="Huang F."/>
            <person name="Chen Y."/>
            <person name="Hong S."/>
            <person name="Mi L."/>
            <person name="Sun Q."/>
            <person name="Zhang L."/>
            <person name="Zhou B."/>
            <person name="Peng R."/>
            <person name="Zhang X."/>
            <person name="Liu F."/>
        </authorList>
    </citation>
    <scope>NUCLEOTIDE SEQUENCE [LARGE SCALE GENOMIC DNA]</scope>
    <source>
        <strain evidence="2">cv. PA1801</strain>
    </source>
</reference>
<keyword evidence="2" id="KW-1185">Reference proteome</keyword>